<dbReference type="Proteomes" id="UP000283433">
    <property type="component" value="Unassembled WGS sequence"/>
</dbReference>
<reference evidence="2 3" key="1">
    <citation type="submission" date="2016-07" db="EMBL/GenBank/DDBJ databases">
        <title>Genome of Pelobium manganitolerans.</title>
        <authorList>
            <person name="Wu S."/>
            <person name="Wang G."/>
        </authorList>
    </citation>
    <scope>NUCLEOTIDE SEQUENCE [LARGE SCALE GENOMIC DNA]</scope>
    <source>
        <strain evidence="2 3">YS-25</strain>
    </source>
</reference>
<feature type="chain" id="PRO_5019192440" description="Secretion system C-terminal sorting domain-containing protein" evidence="1">
    <location>
        <begin position="21"/>
        <end position="580"/>
    </location>
</feature>
<feature type="signal peptide" evidence="1">
    <location>
        <begin position="1"/>
        <end position="20"/>
    </location>
</feature>
<dbReference type="Gene3D" id="2.60.40.10">
    <property type="entry name" value="Immunoglobulins"/>
    <property type="match status" value="1"/>
</dbReference>
<proteinExistence type="predicted"/>
<evidence type="ECO:0000256" key="1">
    <source>
        <dbReference type="SAM" id="SignalP"/>
    </source>
</evidence>
<keyword evidence="3" id="KW-1185">Reference proteome</keyword>
<organism evidence="2 3">
    <name type="scientific">Pelobium manganitolerans</name>
    <dbReference type="NCBI Taxonomy" id="1842495"/>
    <lineage>
        <taxon>Bacteria</taxon>
        <taxon>Pseudomonadati</taxon>
        <taxon>Bacteroidota</taxon>
        <taxon>Sphingobacteriia</taxon>
        <taxon>Sphingobacteriales</taxon>
        <taxon>Sphingobacteriaceae</taxon>
        <taxon>Pelobium</taxon>
    </lineage>
</organism>
<evidence type="ECO:0000313" key="3">
    <source>
        <dbReference type="Proteomes" id="UP000283433"/>
    </source>
</evidence>
<dbReference type="InterPro" id="IPR026444">
    <property type="entry name" value="Secre_tail"/>
</dbReference>
<dbReference type="AlphaFoldDB" id="A0A419S262"/>
<accession>A0A419S262</accession>
<evidence type="ECO:0000313" key="2">
    <source>
        <dbReference type="EMBL" id="RKD12797.1"/>
    </source>
</evidence>
<dbReference type="EMBL" id="MBTA01000029">
    <property type="protein sequence ID" value="RKD12797.1"/>
    <property type="molecule type" value="Genomic_DNA"/>
</dbReference>
<dbReference type="InterPro" id="IPR013783">
    <property type="entry name" value="Ig-like_fold"/>
</dbReference>
<dbReference type="OrthoDB" id="740055at2"/>
<gene>
    <name evidence="2" type="ORF">BCY91_11145</name>
</gene>
<dbReference type="RefSeq" id="WP_120183024.1">
    <property type="nucleotide sequence ID" value="NZ_MBTA01000029.1"/>
</dbReference>
<dbReference type="NCBIfam" id="TIGR04183">
    <property type="entry name" value="Por_Secre_tail"/>
    <property type="match status" value="1"/>
</dbReference>
<evidence type="ECO:0008006" key="4">
    <source>
        <dbReference type="Google" id="ProtNLM"/>
    </source>
</evidence>
<protein>
    <recommendedName>
        <fullName evidence="4">Secretion system C-terminal sorting domain-containing protein</fullName>
    </recommendedName>
</protein>
<name>A0A419S262_9SPHI</name>
<sequence length="580" mass="60948">MKRSLLSVALFALSSVFVYAQPAPSVGEVPFTPGNLAIYRFTKSAVNNGIAPGFIDEITPEGVLVRSIPLPTATDGANRRMMAGLFGQAREGLMDLSADGRFLTVFGLDGPADGLDYANYPKVIGTVSGNGKVNTTTAIKTDDVGNVGRQVTSADGSGFYTVGTQGGVRYVPLGFNSGVSAIADFESSPGLGGNGANFALKIFNSKLYISAGTGSSSSLAGVIGKKSDNLPTPTTDASTGYTDFQLPDLVQPNDFVLFDTNSDGTPDLIYVLDVATGANTIIRKYSYGEIVPGVGNWSALGNYTHAKLKDAKAITGRISGTDAQLFITTAPSGGAPTVARLNDPVSANMSGTTYTSAQPATDFNASKQITTILYASTSYTPVSASVNFRGIAFAPKPFTVTPVKMTSFSGKANNNSVELSWVTASENNNSHFDILRSVNGKEFSKLGTVSGNGNSAQVRNYNYVDKFPADGVNYYQLNQVDFDGSSEKSAPIAVNFGLNGKSINAYFVSDSEIQLGVFSEVNTLGQVKLVGLNGQIVWSDEVTLHDSNNSITLRPGNIAPGMYVLTLTADNEVKTVKIVK</sequence>
<comment type="caution">
    <text evidence="2">The sequence shown here is derived from an EMBL/GenBank/DDBJ whole genome shotgun (WGS) entry which is preliminary data.</text>
</comment>
<keyword evidence="1" id="KW-0732">Signal</keyword>